<dbReference type="Gene3D" id="1.10.8.350">
    <property type="entry name" value="Bacterial muramidase"/>
    <property type="match status" value="1"/>
</dbReference>
<dbReference type="InterPro" id="IPR036365">
    <property type="entry name" value="PGBD-like_sf"/>
</dbReference>
<dbReference type="Gene3D" id="1.10.530.10">
    <property type="match status" value="1"/>
</dbReference>
<comment type="caution">
    <text evidence="4">The sequence shown here is derived from an EMBL/GenBank/DDBJ whole genome shotgun (WGS) entry which is preliminary data.</text>
</comment>
<dbReference type="InterPro" id="IPR031304">
    <property type="entry name" value="SLT_2"/>
</dbReference>
<gene>
    <name evidence="4" type="ORF">Lokhon_00914</name>
</gene>
<dbReference type="SUPFAM" id="SSF53955">
    <property type="entry name" value="Lysozyme-like"/>
    <property type="match status" value="1"/>
</dbReference>
<dbReference type="Pfam" id="PF13406">
    <property type="entry name" value="SLT_2"/>
    <property type="match status" value="1"/>
</dbReference>
<proteinExistence type="predicted"/>
<keyword evidence="5" id="KW-1185">Reference proteome</keyword>
<feature type="domain" description="Peptidoglycan binding-like" evidence="2">
    <location>
        <begin position="348"/>
        <end position="404"/>
    </location>
</feature>
<organism evidence="4 5">
    <name type="scientific">Limimaricola hongkongensis DSM 17492</name>
    <dbReference type="NCBI Taxonomy" id="1122180"/>
    <lineage>
        <taxon>Bacteria</taxon>
        <taxon>Pseudomonadati</taxon>
        <taxon>Pseudomonadota</taxon>
        <taxon>Alphaproteobacteria</taxon>
        <taxon>Rhodobacterales</taxon>
        <taxon>Paracoccaceae</taxon>
        <taxon>Limimaricola</taxon>
    </lineage>
</organism>
<feature type="domain" description="Transglycosylase SLT" evidence="3">
    <location>
        <begin position="40"/>
        <end position="329"/>
    </location>
</feature>
<dbReference type="AlphaFoldDB" id="A0A017HHW3"/>
<dbReference type="GO" id="GO:0009253">
    <property type="term" value="P:peptidoglycan catabolic process"/>
    <property type="evidence" value="ECO:0007669"/>
    <property type="project" value="TreeGrafter"/>
</dbReference>
<evidence type="ECO:0000256" key="1">
    <source>
        <dbReference type="SAM" id="SignalP"/>
    </source>
</evidence>
<feature type="chain" id="PRO_5001492669" evidence="1">
    <location>
        <begin position="21"/>
        <end position="404"/>
    </location>
</feature>
<evidence type="ECO:0000259" key="3">
    <source>
        <dbReference type="Pfam" id="PF13406"/>
    </source>
</evidence>
<dbReference type="InterPro" id="IPR023346">
    <property type="entry name" value="Lysozyme-like_dom_sf"/>
</dbReference>
<dbReference type="STRING" id="1122180.Lokhon_00914"/>
<dbReference type="NCBIfam" id="TIGR02283">
    <property type="entry name" value="MltB_2"/>
    <property type="match status" value="1"/>
</dbReference>
<evidence type="ECO:0000313" key="4">
    <source>
        <dbReference type="EMBL" id="EYD73384.1"/>
    </source>
</evidence>
<dbReference type="OrthoDB" id="9808544at2"/>
<feature type="signal peptide" evidence="1">
    <location>
        <begin position="1"/>
        <end position="20"/>
    </location>
</feature>
<dbReference type="RefSeq" id="WP_017927593.1">
    <property type="nucleotide sequence ID" value="NZ_KB822996.1"/>
</dbReference>
<evidence type="ECO:0000313" key="5">
    <source>
        <dbReference type="Proteomes" id="UP000025047"/>
    </source>
</evidence>
<dbReference type="eggNOG" id="COG3409">
    <property type="taxonomic scope" value="Bacteria"/>
</dbReference>
<keyword evidence="1" id="KW-0732">Signal</keyword>
<dbReference type="EMBL" id="APGJ01000003">
    <property type="protein sequence ID" value="EYD73384.1"/>
    <property type="molecule type" value="Genomic_DNA"/>
</dbReference>
<dbReference type="Proteomes" id="UP000025047">
    <property type="component" value="Unassembled WGS sequence"/>
</dbReference>
<dbReference type="eggNOG" id="COG2951">
    <property type="taxonomic scope" value="Bacteria"/>
</dbReference>
<dbReference type="Pfam" id="PF01471">
    <property type="entry name" value="PG_binding_1"/>
    <property type="match status" value="1"/>
</dbReference>
<dbReference type="PATRIC" id="fig|1122180.6.peg.908"/>
<dbReference type="HOGENOM" id="CLU_035402_0_2_5"/>
<dbReference type="InterPro" id="IPR011970">
    <property type="entry name" value="MltB_2"/>
</dbReference>
<name>A0A017HHW3_9RHOB</name>
<dbReference type="GO" id="GO:0008933">
    <property type="term" value="F:peptidoglycan lytic transglycosylase activity"/>
    <property type="evidence" value="ECO:0007669"/>
    <property type="project" value="TreeGrafter"/>
</dbReference>
<dbReference type="SUPFAM" id="SSF47090">
    <property type="entry name" value="PGBD-like"/>
    <property type="match status" value="1"/>
</dbReference>
<evidence type="ECO:0000259" key="2">
    <source>
        <dbReference type="Pfam" id="PF01471"/>
    </source>
</evidence>
<dbReference type="InterPro" id="IPR002477">
    <property type="entry name" value="Peptidoglycan-bd-like"/>
</dbReference>
<dbReference type="PANTHER" id="PTHR30163:SF8">
    <property type="entry name" value="LYTIC MUREIN TRANSGLYCOSYLASE"/>
    <property type="match status" value="1"/>
</dbReference>
<reference evidence="4 5" key="1">
    <citation type="submission" date="2013-03" db="EMBL/GenBank/DDBJ databases">
        <authorList>
            <person name="Fiebig A."/>
            <person name="Goeker M."/>
            <person name="Klenk H.-P.P."/>
        </authorList>
    </citation>
    <scope>NUCLEOTIDE SEQUENCE [LARGE SCALE GENOMIC DNA]</scope>
    <source>
        <strain evidence="4 5">DSM 17492</strain>
    </source>
</reference>
<dbReference type="PANTHER" id="PTHR30163">
    <property type="entry name" value="MEMBRANE-BOUND LYTIC MUREIN TRANSGLYCOSYLASE B"/>
    <property type="match status" value="1"/>
</dbReference>
<dbReference type="InterPro" id="IPR043426">
    <property type="entry name" value="MltB-like"/>
</dbReference>
<dbReference type="Gene3D" id="1.10.101.10">
    <property type="entry name" value="PGBD-like superfamily/PGBD"/>
    <property type="match status" value="1"/>
</dbReference>
<dbReference type="InterPro" id="IPR036366">
    <property type="entry name" value="PGBDSf"/>
</dbReference>
<sequence>MRPKARLLAPLILAALPAFAPALTQAQEATGPKPPCGGDFGAWVDGVKAEATALGHAPETVDAFFSGIRTDPAVLKADRAQGVFQRDFVDFSRRLISENRIANGRANAERYDATFDRIEAEYGVPRGVLLAFWAFETDYGAVQGDFNTADALATLAHDCRRPELFRPQLIAAIELYAKGGLDPASTTGAWAGEIGQVQMLPEDILVNGVDGDGDGRVDLKNSPRDALLSGGKMLAHLGWRANEPWLQEIVVPEGLDWSQTGLDTQKPVSEWQALGIAGRSGDLGRADLPASVLLPMGKDGPAFLAYPNFRVYFEWNQSLVYVTTAAYFANRLSGAPVYDAGNAAPGLSGNEMVRLQEKLQARGYDVGGADGILGEMTRQAVQAEQQRLGMPADAWPTPALLGAL</sequence>
<accession>A0A017HHW3</accession>
<protein>
    <submittedName>
        <fullName evidence="4">Membrane-bound lytic murein transglycosylase B</fullName>
    </submittedName>
</protein>